<dbReference type="KEGG" id="rca:Rcas_1718"/>
<proteinExistence type="predicted"/>
<protein>
    <submittedName>
        <fullName evidence="1">Uncharacterized protein</fullName>
    </submittedName>
</protein>
<evidence type="ECO:0000313" key="2">
    <source>
        <dbReference type="Proteomes" id="UP000000263"/>
    </source>
</evidence>
<sequence>MAKRIRLMADYAAYPLWWGEPDLVGNIDPSALPLSAETIARLMEWSARYDATLNKDDPAASGFPTDEEQRAFEDAGLELWRRVREELGAAYDVWYFSDRYQRLFSHPDELEAMMASSGE</sequence>
<evidence type="ECO:0000313" key="1">
    <source>
        <dbReference type="EMBL" id="ABU57810.1"/>
    </source>
</evidence>
<dbReference type="AlphaFoldDB" id="A7NJZ0"/>
<reference evidence="1 2" key="1">
    <citation type="submission" date="2007-08" db="EMBL/GenBank/DDBJ databases">
        <title>Complete sequence of Roseiflexus castenholzii DSM 13941.</title>
        <authorList>
            <consortium name="US DOE Joint Genome Institute"/>
            <person name="Copeland A."/>
            <person name="Lucas S."/>
            <person name="Lapidus A."/>
            <person name="Barry K."/>
            <person name="Glavina del Rio T."/>
            <person name="Dalin E."/>
            <person name="Tice H."/>
            <person name="Pitluck S."/>
            <person name="Thompson L.S."/>
            <person name="Brettin T."/>
            <person name="Bruce D."/>
            <person name="Detter J.C."/>
            <person name="Han C."/>
            <person name="Tapia R."/>
            <person name="Schmutz J."/>
            <person name="Larimer F."/>
            <person name="Land M."/>
            <person name="Hauser L."/>
            <person name="Kyrpides N."/>
            <person name="Mikhailova N."/>
            <person name="Bryant D.A."/>
            <person name="Hanada S."/>
            <person name="Tsukatani Y."/>
            <person name="Richardson P."/>
        </authorList>
    </citation>
    <scope>NUCLEOTIDE SEQUENCE [LARGE SCALE GENOMIC DNA]</scope>
    <source>
        <strain evidence="2">DSM 13941 / HLO8</strain>
    </source>
</reference>
<dbReference type="eggNOG" id="ENOG5032WZY">
    <property type="taxonomic scope" value="Bacteria"/>
</dbReference>
<dbReference type="STRING" id="383372.Rcas_1718"/>
<dbReference type="HOGENOM" id="CLU_142211_0_0_0"/>
<organism evidence="1 2">
    <name type="scientific">Roseiflexus castenholzii (strain DSM 13941 / HLO8)</name>
    <dbReference type="NCBI Taxonomy" id="383372"/>
    <lineage>
        <taxon>Bacteria</taxon>
        <taxon>Bacillati</taxon>
        <taxon>Chloroflexota</taxon>
        <taxon>Chloroflexia</taxon>
        <taxon>Chloroflexales</taxon>
        <taxon>Roseiflexineae</taxon>
        <taxon>Roseiflexaceae</taxon>
        <taxon>Roseiflexus</taxon>
    </lineage>
</organism>
<dbReference type="OrthoDB" id="1150977at2"/>
<name>A7NJZ0_ROSCS</name>
<accession>A7NJZ0</accession>
<dbReference type="Proteomes" id="UP000000263">
    <property type="component" value="Chromosome"/>
</dbReference>
<keyword evidence="2" id="KW-1185">Reference proteome</keyword>
<dbReference type="EMBL" id="CP000804">
    <property type="protein sequence ID" value="ABU57810.1"/>
    <property type="molecule type" value="Genomic_DNA"/>
</dbReference>
<dbReference type="RefSeq" id="WP_012120236.1">
    <property type="nucleotide sequence ID" value="NC_009767.1"/>
</dbReference>
<gene>
    <name evidence="1" type="ordered locus">Rcas_1718</name>
</gene>